<feature type="compositionally biased region" description="Low complexity" evidence="1">
    <location>
        <begin position="73"/>
        <end position="82"/>
    </location>
</feature>
<name>A0AAF0YBE4_9TREE</name>
<feature type="region of interest" description="Disordered" evidence="1">
    <location>
        <begin position="236"/>
        <end position="269"/>
    </location>
</feature>
<reference evidence="2" key="1">
    <citation type="submission" date="2023-10" db="EMBL/GenBank/DDBJ databases">
        <authorList>
            <person name="Noh H."/>
        </authorList>
    </citation>
    <scope>NUCLEOTIDE SEQUENCE</scope>
    <source>
        <strain evidence="2">DUCC4014</strain>
    </source>
</reference>
<dbReference type="EMBL" id="CP086716">
    <property type="protein sequence ID" value="WOO81679.1"/>
    <property type="molecule type" value="Genomic_DNA"/>
</dbReference>
<feature type="compositionally biased region" description="Pro residues" evidence="1">
    <location>
        <begin position="31"/>
        <end position="45"/>
    </location>
</feature>
<dbReference type="RefSeq" id="XP_062627711.1">
    <property type="nucleotide sequence ID" value="XM_062771727.1"/>
</dbReference>
<feature type="compositionally biased region" description="Basic and acidic residues" evidence="1">
    <location>
        <begin position="255"/>
        <end position="266"/>
    </location>
</feature>
<evidence type="ECO:0000313" key="2">
    <source>
        <dbReference type="EMBL" id="WOO81679.1"/>
    </source>
</evidence>
<keyword evidence="3" id="KW-1185">Reference proteome</keyword>
<accession>A0AAF0YBE4</accession>
<dbReference type="PANTHER" id="PTHR37848:SF1">
    <property type="entry name" value="SUN DOMAIN-CONTAINING PROTEIN"/>
    <property type="match status" value="1"/>
</dbReference>
<dbReference type="AlphaFoldDB" id="A0AAF0YBE4"/>
<feature type="compositionally biased region" description="Polar residues" evidence="1">
    <location>
        <begin position="90"/>
        <end position="99"/>
    </location>
</feature>
<feature type="region of interest" description="Disordered" evidence="1">
    <location>
        <begin position="1"/>
        <end position="103"/>
    </location>
</feature>
<gene>
    <name evidence="2" type="ORF">LOC62_03G005203</name>
</gene>
<evidence type="ECO:0000313" key="3">
    <source>
        <dbReference type="Proteomes" id="UP000827549"/>
    </source>
</evidence>
<proteinExistence type="predicted"/>
<evidence type="ECO:0000256" key="1">
    <source>
        <dbReference type="SAM" id="MobiDB-lite"/>
    </source>
</evidence>
<sequence length="429" mass="48506">MSAPGYDDSKTVNGYAPDKSAQYPQYQPGIPQYPPQPPHYPPYVPSPVTQYPQSTAQYPQSTAQLPPSPVPYPTSTTQYPTQYPSPPTWDSAQQANPTKWQDPALNLPVDPNAGNASQSTVDELWRTPPTVVPIITPEEIARLPVIQWKKRMGEDVESWDSQLNDPKILYDWIRYQILTTPKYGVEVECTHKEREYDHISERTKTTTVTDFKQTFTIPLSFNGDTANVQLWTLPDQEPAQRGTDANCRGGPAKSPAERRQDKDSFGDTRAWNKQVWADEKLGVPLWAGARTRLWSQQDPPPEGSVGLNPLQQWCEAFCRDPSTYKSFKVEKIIWGYKDEELGKSTHRDETLEAAQRRLPEIKATHPELAHLKPRHLVLGPQGVHYQLGKRYEDFKEDTIRTCVKGTGGVVIPTYIPPQGYLSNLNHTSS</sequence>
<organism evidence="2 3">
    <name type="scientific">Vanrija pseudolonga</name>
    <dbReference type="NCBI Taxonomy" id="143232"/>
    <lineage>
        <taxon>Eukaryota</taxon>
        <taxon>Fungi</taxon>
        <taxon>Dikarya</taxon>
        <taxon>Basidiomycota</taxon>
        <taxon>Agaricomycotina</taxon>
        <taxon>Tremellomycetes</taxon>
        <taxon>Trichosporonales</taxon>
        <taxon>Trichosporonaceae</taxon>
        <taxon>Vanrija</taxon>
    </lineage>
</organism>
<feature type="compositionally biased region" description="Polar residues" evidence="1">
    <location>
        <begin position="48"/>
        <end position="65"/>
    </location>
</feature>
<dbReference type="Proteomes" id="UP000827549">
    <property type="component" value="Chromosome 3"/>
</dbReference>
<dbReference type="GeneID" id="87808432"/>
<protein>
    <submittedName>
        <fullName evidence="2">Uncharacterized protein</fullName>
    </submittedName>
</protein>
<dbReference type="PANTHER" id="PTHR37848">
    <property type="entry name" value="EXPRESSED PROTEIN"/>
    <property type="match status" value="1"/>
</dbReference>